<evidence type="ECO:0000256" key="7">
    <source>
        <dbReference type="ARBA" id="ARBA00047899"/>
    </source>
</evidence>
<evidence type="ECO:0000256" key="5">
    <source>
        <dbReference type="ARBA" id="ARBA00022777"/>
    </source>
</evidence>
<keyword evidence="4" id="KW-0547">Nucleotide-binding</keyword>
<keyword evidence="6" id="KW-0067">ATP-binding</keyword>
<dbReference type="GO" id="GO:0005829">
    <property type="term" value="C:cytosol"/>
    <property type="evidence" value="ECO:0007669"/>
    <property type="project" value="TreeGrafter"/>
</dbReference>
<keyword evidence="12" id="KW-1185">Reference proteome</keyword>
<dbReference type="PANTHER" id="PTHR24343:SF558">
    <property type="entry name" value="PROTEIN KINASE DOMAIN-CONTAINING PROTEIN"/>
    <property type="match status" value="1"/>
</dbReference>
<dbReference type="EC" id="2.7.11.1" evidence="1"/>
<sequence>MYRVEKHRSLRHCNLDSSISKGEPGILGVTRRGLVYTRISKTIDLVRDQPGQEEGVAVSNSISFKPENILLDVTGRILKIIDFGIASVSKSVGDPIPLPYSGIIGSEPYIAPEEFYQGEYDSRAVDVWACGIIFYVMFYSAMPWARADCKKNARFVRYINDIMAHRYSEPQRRLQYKRQLRNNSIGSCSLISQGSLSFASEAFNRPHEVLHQRQLPSYQPTDCSSSNSSKSPSSRSGSLCNPHGIGET</sequence>
<keyword evidence="5 11" id="KW-0418">Kinase</keyword>
<comment type="caution">
    <text evidence="11">The sequence shown here is derived from an EMBL/GenBank/DDBJ whole genome shotgun (WGS) entry which is preliminary data.</text>
</comment>
<protein>
    <recommendedName>
        <fullName evidence="1">non-specific serine/threonine protein kinase</fullName>
        <ecNumber evidence="1">2.7.11.1</ecNumber>
    </recommendedName>
</protein>
<keyword evidence="3" id="KW-0808">Transferase</keyword>
<dbReference type="SUPFAM" id="SSF56112">
    <property type="entry name" value="Protein kinase-like (PK-like)"/>
    <property type="match status" value="1"/>
</dbReference>
<dbReference type="InterPro" id="IPR011009">
    <property type="entry name" value="Kinase-like_dom_sf"/>
</dbReference>
<evidence type="ECO:0000256" key="1">
    <source>
        <dbReference type="ARBA" id="ARBA00012513"/>
    </source>
</evidence>
<evidence type="ECO:0000256" key="8">
    <source>
        <dbReference type="ARBA" id="ARBA00048679"/>
    </source>
</evidence>
<feature type="compositionally biased region" description="Low complexity" evidence="9">
    <location>
        <begin position="224"/>
        <end position="238"/>
    </location>
</feature>
<feature type="region of interest" description="Disordered" evidence="9">
    <location>
        <begin position="217"/>
        <end position="248"/>
    </location>
</feature>
<comment type="catalytic activity">
    <reaction evidence="7">
        <text>L-threonyl-[protein] + ATP = O-phospho-L-threonyl-[protein] + ADP + H(+)</text>
        <dbReference type="Rhea" id="RHEA:46608"/>
        <dbReference type="Rhea" id="RHEA-COMP:11060"/>
        <dbReference type="Rhea" id="RHEA-COMP:11605"/>
        <dbReference type="ChEBI" id="CHEBI:15378"/>
        <dbReference type="ChEBI" id="CHEBI:30013"/>
        <dbReference type="ChEBI" id="CHEBI:30616"/>
        <dbReference type="ChEBI" id="CHEBI:61977"/>
        <dbReference type="ChEBI" id="CHEBI:456216"/>
        <dbReference type="EC" id="2.7.11.1"/>
    </reaction>
</comment>
<keyword evidence="2" id="KW-0723">Serine/threonine-protein kinase</keyword>
<evidence type="ECO:0000256" key="4">
    <source>
        <dbReference type="ARBA" id="ARBA00022741"/>
    </source>
</evidence>
<evidence type="ECO:0000256" key="6">
    <source>
        <dbReference type="ARBA" id="ARBA00022840"/>
    </source>
</evidence>
<accession>A0A9P6SYG1</accession>
<evidence type="ECO:0000256" key="3">
    <source>
        <dbReference type="ARBA" id="ARBA00022679"/>
    </source>
</evidence>
<evidence type="ECO:0000313" key="12">
    <source>
        <dbReference type="Proteomes" id="UP000703661"/>
    </source>
</evidence>
<evidence type="ECO:0000256" key="2">
    <source>
        <dbReference type="ARBA" id="ARBA00022527"/>
    </source>
</evidence>
<proteinExistence type="predicted"/>
<dbReference type="PROSITE" id="PS50011">
    <property type="entry name" value="PROTEIN_KINASE_DOM"/>
    <property type="match status" value="1"/>
</dbReference>
<dbReference type="EMBL" id="JAAAID010001279">
    <property type="protein sequence ID" value="KAG0010719.1"/>
    <property type="molecule type" value="Genomic_DNA"/>
</dbReference>
<gene>
    <name evidence="11" type="primary">SAT4_1</name>
    <name evidence="11" type="ORF">BGZ80_001228</name>
</gene>
<evidence type="ECO:0000259" key="10">
    <source>
        <dbReference type="PROSITE" id="PS50011"/>
    </source>
</evidence>
<dbReference type="AlphaFoldDB" id="A0A9P6SYG1"/>
<organism evidence="11 12">
    <name type="scientific">Entomortierella chlamydospora</name>
    <dbReference type="NCBI Taxonomy" id="101097"/>
    <lineage>
        <taxon>Eukaryota</taxon>
        <taxon>Fungi</taxon>
        <taxon>Fungi incertae sedis</taxon>
        <taxon>Mucoromycota</taxon>
        <taxon>Mortierellomycotina</taxon>
        <taxon>Mortierellomycetes</taxon>
        <taxon>Mortierellales</taxon>
        <taxon>Mortierellaceae</taxon>
        <taxon>Entomortierella</taxon>
    </lineage>
</organism>
<dbReference type="InterPro" id="IPR000719">
    <property type="entry name" value="Prot_kinase_dom"/>
</dbReference>
<evidence type="ECO:0000256" key="9">
    <source>
        <dbReference type="SAM" id="MobiDB-lite"/>
    </source>
</evidence>
<dbReference type="Proteomes" id="UP000703661">
    <property type="component" value="Unassembled WGS sequence"/>
</dbReference>
<dbReference type="GO" id="GO:0004674">
    <property type="term" value="F:protein serine/threonine kinase activity"/>
    <property type="evidence" value="ECO:0007669"/>
    <property type="project" value="UniProtKB-KW"/>
</dbReference>
<evidence type="ECO:0000313" key="11">
    <source>
        <dbReference type="EMBL" id="KAG0010719.1"/>
    </source>
</evidence>
<name>A0A9P6SYG1_9FUNG</name>
<dbReference type="SMART" id="SM00220">
    <property type="entry name" value="S_TKc"/>
    <property type="match status" value="1"/>
</dbReference>
<reference evidence="11" key="1">
    <citation type="journal article" date="2020" name="Fungal Divers.">
        <title>Resolving the Mortierellaceae phylogeny through synthesis of multi-gene phylogenetics and phylogenomics.</title>
        <authorList>
            <person name="Vandepol N."/>
            <person name="Liber J."/>
            <person name="Desiro A."/>
            <person name="Na H."/>
            <person name="Kennedy M."/>
            <person name="Barry K."/>
            <person name="Grigoriev I.V."/>
            <person name="Miller A.N."/>
            <person name="O'Donnell K."/>
            <person name="Stajich J.E."/>
            <person name="Bonito G."/>
        </authorList>
    </citation>
    <scope>NUCLEOTIDE SEQUENCE</scope>
    <source>
        <strain evidence="11">NRRL 2769</strain>
    </source>
</reference>
<feature type="domain" description="Protein kinase" evidence="10">
    <location>
        <begin position="1"/>
        <end position="210"/>
    </location>
</feature>
<dbReference type="GO" id="GO:0005524">
    <property type="term" value="F:ATP binding"/>
    <property type="evidence" value="ECO:0007669"/>
    <property type="project" value="UniProtKB-KW"/>
</dbReference>
<dbReference type="PANTHER" id="PTHR24343">
    <property type="entry name" value="SERINE/THREONINE KINASE"/>
    <property type="match status" value="1"/>
</dbReference>
<dbReference type="Gene3D" id="1.10.510.10">
    <property type="entry name" value="Transferase(Phosphotransferase) domain 1"/>
    <property type="match status" value="1"/>
</dbReference>
<comment type="catalytic activity">
    <reaction evidence="8">
        <text>L-seryl-[protein] + ATP = O-phospho-L-seryl-[protein] + ADP + H(+)</text>
        <dbReference type="Rhea" id="RHEA:17989"/>
        <dbReference type="Rhea" id="RHEA-COMP:9863"/>
        <dbReference type="Rhea" id="RHEA-COMP:11604"/>
        <dbReference type="ChEBI" id="CHEBI:15378"/>
        <dbReference type="ChEBI" id="CHEBI:29999"/>
        <dbReference type="ChEBI" id="CHEBI:30616"/>
        <dbReference type="ChEBI" id="CHEBI:83421"/>
        <dbReference type="ChEBI" id="CHEBI:456216"/>
        <dbReference type="EC" id="2.7.11.1"/>
    </reaction>
</comment>
<dbReference type="Pfam" id="PF00069">
    <property type="entry name" value="Pkinase"/>
    <property type="match status" value="1"/>
</dbReference>